<dbReference type="AlphaFoldDB" id="A0A382ZX22"/>
<accession>A0A382ZX22</accession>
<gene>
    <name evidence="1" type="ORF">METZ01_LOCUS453040</name>
</gene>
<protein>
    <recommendedName>
        <fullName evidence="2">Helix-turn-helix domain-containing protein</fullName>
    </recommendedName>
</protein>
<dbReference type="EMBL" id="UINC01187456">
    <property type="protein sequence ID" value="SVE00186.1"/>
    <property type="molecule type" value="Genomic_DNA"/>
</dbReference>
<evidence type="ECO:0008006" key="2">
    <source>
        <dbReference type="Google" id="ProtNLM"/>
    </source>
</evidence>
<reference evidence="1" key="1">
    <citation type="submission" date="2018-05" db="EMBL/GenBank/DDBJ databases">
        <authorList>
            <person name="Lanie J.A."/>
            <person name="Ng W.-L."/>
            <person name="Kazmierczak K.M."/>
            <person name="Andrzejewski T.M."/>
            <person name="Davidsen T.M."/>
            <person name="Wayne K.J."/>
            <person name="Tettelin H."/>
            <person name="Glass J.I."/>
            <person name="Rusch D."/>
            <person name="Podicherti R."/>
            <person name="Tsui H.-C.T."/>
            <person name="Winkler M.E."/>
        </authorList>
    </citation>
    <scope>NUCLEOTIDE SEQUENCE</scope>
</reference>
<organism evidence="1">
    <name type="scientific">marine metagenome</name>
    <dbReference type="NCBI Taxonomy" id="408172"/>
    <lineage>
        <taxon>unclassified sequences</taxon>
        <taxon>metagenomes</taxon>
        <taxon>ecological metagenomes</taxon>
    </lineage>
</organism>
<proteinExistence type="predicted"/>
<evidence type="ECO:0000313" key="1">
    <source>
        <dbReference type="EMBL" id="SVE00186.1"/>
    </source>
</evidence>
<sequence>MTKQEAMRHFNIGKYHLEYLIQDGVIPTINLGYRTVRIPVKKATESMLALAEGGDA</sequence>
<name>A0A382ZX22_9ZZZZ</name>